<dbReference type="RefSeq" id="XP_066719077.1">
    <property type="nucleotide sequence ID" value="XM_066854799.1"/>
</dbReference>
<dbReference type="Proteomes" id="UP001480595">
    <property type="component" value="Unassembled WGS sequence"/>
</dbReference>
<evidence type="ECO:0000313" key="3">
    <source>
        <dbReference type="Proteomes" id="UP001480595"/>
    </source>
</evidence>
<gene>
    <name evidence="2" type="ORF">PG994_003390</name>
</gene>
<sequence>MGSGLGAALLRIVPSLRTINMMRSLQPRPLSMGGATALDLPFTRISISLSFQFTAPEGASWREKALKACAGTLRELHAMSEIEPPCRGVEPAVPLTCLPQLTRLENLYTDLTTLFGPPPERERRTLASTPAMIEDLLPCATLRKLHVFNDLVLAKKKCWYEEPSGGAAAATEVAAAADAMLEHALLRPLLAACGGRGGTRFPQLRLVSVRTPIRDGGVFAREMVRAFADVNRDIGFVMVGGTTDAAGRGRGRLGARRSQRKERGAGVDDHDEEDEVAYCE</sequence>
<feature type="compositionally biased region" description="Acidic residues" evidence="1">
    <location>
        <begin position="269"/>
        <end position="280"/>
    </location>
</feature>
<dbReference type="EMBL" id="JAQQWL010000004">
    <property type="protein sequence ID" value="KAK8076118.1"/>
    <property type="molecule type" value="Genomic_DNA"/>
</dbReference>
<keyword evidence="3" id="KW-1185">Reference proteome</keyword>
<evidence type="ECO:0000313" key="2">
    <source>
        <dbReference type="EMBL" id="KAK8076118.1"/>
    </source>
</evidence>
<organism evidence="2 3">
    <name type="scientific">Apiospora phragmitis</name>
    <dbReference type="NCBI Taxonomy" id="2905665"/>
    <lineage>
        <taxon>Eukaryota</taxon>
        <taxon>Fungi</taxon>
        <taxon>Dikarya</taxon>
        <taxon>Ascomycota</taxon>
        <taxon>Pezizomycotina</taxon>
        <taxon>Sordariomycetes</taxon>
        <taxon>Xylariomycetidae</taxon>
        <taxon>Amphisphaeriales</taxon>
        <taxon>Apiosporaceae</taxon>
        <taxon>Apiospora</taxon>
    </lineage>
</organism>
<protein>
    <submittedName>
        <fullName evidence="2">Uncharacterized protein</fullName>
    </submittedName>
</protein>
<evidence type="ECO:0000256" key="1">
    <source>
        <dbReference type="SAM" id="MobiDB-lite"/>
    </source>
</evidence>
<feature type="region of interest" description="Disordered" evidence="1">
    <location>
        <begin position="247"/>
        <end position="280"/>
    </location>
</feature>
<dbReference type="GeneID" id="92087862"/>
<accession>A0ABR1VY16</accession>
<comment type="caution">
    <text evidence="2">The sequence shown here is derived from an EMBL/GenBank/DDBJ whole genome shotgun (WGS) entry which is preliminary data.</text>
</comment>
<proteinExistence type="predicted"/>
<name>A0ABR1VY16_9PEZI</name>
<reference evidence="2 3" key="1">
    <citation type="submission" date="2023-01" db="EMBL/GenBank/DDBJ databases">
        <title>Analysis of 21 Apiospora genomes using comparative genomics revels a genus with tremendous synthesis potential of carbohydrate active enzymes and secondary metabolites.</title>
        <authorList>
            <person name="Sorensen T."/>
        </authorList>
    </citation>
    <scope>NUCLEOTIDE SEQUENCE [LARGE SCALE GENOMIC DNA]</scope>
    <source>
        <strain evidence="2 3">CBS 135458</strain>
    </source>
</reference>
<feature type="compositionally biased region" description="Basic residues" evidence="1">
    <location>
        <begin position="249"/>
        <end position="260"/>
    </location>
</feature>